<accession>A0ABT9QMY8</accession>
<dbReference type="Proteomes" id="UP001225356">
    <property type="component" value="Unassembled WGS sequence"/>
</dbReference>
<dbReference type="RefSeq" id="WP_307565223.1">
    <property type="nucleotide sequence ID" value="NZ_JAUSQU010000001.1"/>
</dbReference>
<comment type="caution">
    <text evidence="1">The sequence shown here is derived from an EMBL/GenBank/DDBJ whole genome shotgun (WGS) entry which is preliminary data.</text>
</comment>
<dbReference type="InterPro" id="IPR052922">
    <property type="entry name" value="Cytidylate_Kinase-2"/>
</dbReference>
<protein>
    <submittedName>
        <fullName evidence="1">Adenylate kinase family enzyme</fullName>
    </submittedName>
</protein>
<dbReference type="InterPro" id="IPR027417">
    <property type="entry name" value="P-loop_NTPase"/>
</dbReference>
<evidence type="ECO:0000313" key="2">
    <source>
        <dbReference type="Proteomes" id="UP001225356"/>
    </source>
</evidence>
<sequence>MRRVVILGRGGAGKSALARRLGDAAKLPVIELDTLFWEPGLTATAPGQWAARQQKLVQQDAWILDGDLGPYDTALDVRLRMADTIIVLDFSFPRCAWRTIRRGRERADFWRWVWAYRRRSLPRVTRAIAAHASHADTHLLRNPRAVRRFLAQLSRDDQAHNR</sequence>
<dbReference type="PANTHER" id="PTHR37816">
    <property type="entry name" value="YALI0E33011P"/>
    <property type="match status" value="1"/>
</dbReference>
<keyword evidence="2" id="KW-1185">Reference proteome</keyword>
<dbReference type="SUPFAM" id="SSF52540">
    <property type="entry name" value="P-loop containing nucleoside triphosphate hydrolases"/>
    <property type="match status" value="1"/>
</dbReference>
<dbReference type="Gene3D" id="3.40.50.300">
    <property type="entry name" value="P-loop containing nucleotide triphosphate hydrolases"/>
    <property type="match status" value="1"/>
</dbReference>
<organism evidence="1 2">
    <name type="scientific">Streptosporangium lutulentum</name>
    <dbReference type="NCBI Taxonomy" id="1461250"/>
    <lineage>
        <taxon>Bacteria</taxon>
        <taxon>Bacillati</taxon>
        <taxon>Actinomycetota</taxon>
        <taxon>Actinomycetes</taxon>
        <taxon>Streptosporangiales</taxon>
        <taxon>Streptosporangiaceae</taxon>
        <taxon>Streptosporangium</taxon>
    </lineage>
</organism>
<dbReference type="GO" id="GO:0016301">
    <property type="term" value="F:kinase activity"/>
    <property type="evidence" value="ECO:0007669"/>
    <property type="project" value="UniProtKB-KW"/>
</dbReference>
<keyword evidence="1" id="KW-0808">Transferase</keyword>
<evidence type="ECO:0000313" key="1">
    <source>
        <dbReference type="EMBL" id="MDP9848130.1"/>
    </source>
</evidence>
<name>A0ABT9QMY8_9ACTN</name>
<keyword evidence="1" id="KW-0418">Kinase</keyword>
<gene>
    <name evidence="1" type="ORF">J2853_007341</name>
</gene>
<dbReference type="PANTHER" id="PTHR37816:SF1">
    <property type="entry name" value="TOXIN"/>
    <property type="match status" value="1"/>
</dbReference>
<proteinExistence type="predicted"/>
<reference evidence="1 2" key="1">
    <citation type="submission" date="2023-07" db="EMBL/GenBank/DDBJ databases">
        <title>Sequencing the genomes of 1000 actinobacteria strains.</title>
        <authorList>
            <person name="Klenk H.-P."/>
        </authorList>
    </citation>
    <scope>NUCLEOTIDE SEQUENCE [LARGE SCALE GENOMIC DNA]</scope>
    <source>
        <strain evidence="1 2">DSM 46740</strain>
    </source>
</reference>
<dbReference type="EMBL" id="JAUSQU010000001">
    <property type="protein sequence ID" value="MDP9848130.1"/>
    <property type="molecule type" value="Genomic_DNA"/>
</dbReference>